<dbReference type="EMBL" id="JBHLTR010000054">
    <property type="protein sequence ID" value="MFC0561229.1"/>
    <property type="molecule type" value="Genomic_DNA"/>
</dbReference>
<organism evidence="1 2">
    <name type="scientific">Halalkalibacter alkalisediminis</name>
    <dbReference type="NCBI Taxonomy" id="935616"/>
    <lineage>
        <taxon>Bacteria</taxon>
        <taxon>Bacillati</taxon>
        <taxon>Bacillota</taxon>
        <taxon>Bacilli</taxon>
        <taxon>Bacillales</taxon>
        <taxon>Bacillaceae</taxon>
        <taxon>Halalkalibacter</taxon>
    </lineage>
</organism>
<name>A0ABV6NLC3_9BACI</name>
<evidence type="ECO:0000313" key="2">
    <source>
        <dbReference type="Proteomes" id="UP001589833"/>
    </source>
</evidence>
<protein>
    <submittedName>
        <fullName evidence="1">DUF1450 domain-containing protein</fullName>
    </submittedName>
</protein>
<dbReference type="Proteomes" id="UP001589833">
    <property type="component" value="Unassembled WGS sequence"/>
</dbReference>
<reference evidence="1 2" key="1">
    <citation type="submission" date="2024-09" db="EMBL/GenBank/DDBJ databases">
        <authorList>
            <person name="Sun Q."/>
            <person name="Mori K."/>
        </authorList>
    </citation>
    <scope>NUCLEOTIDE SEQUENCE [LARGE SCALE GENOMIC DNA]</scope>
    <source>
        <strain evidence="1 2">NCAIM B.02301</strain>
    </source>
</reference>
<gene>
    <name evidence="1" type="ORF">ACFFH4_19975</name>
</gene>
<dbReference type="RefSeq" id="WP_273842679.1">
    <property type="nucleotide sequence ID" value="NZ_JAQQWT010000005.1"/>
</dbReference>
<accession>A0ABV6NLC3</accession>
<sequence>MKHAVKFCSNNFNNELQKVKSDLKNSPNIDVIEDECLNYCGQCFVQPFSLINGKNITCDAVNELYANIIEYIETSQVNCSSPKLYK</sequence>
<proteinExistence type="predicted"/>
<comment type="caution">
    <text evidence="1">The sequence shown here is derived from an EMBL/GenBank/DDBJ whole genome shotgun (WGS) entry which is preliminary data.</text>
</comment>
<dbReference type="InterPro" id="IPR009910">
    <property type="entry name" value="DUF1450"/>
</dbReference>
<evidence type="ECO:0000313" key="1">
    <source>
        <dbReference type="EMBL" id="MFC0561229.1"/>
    </source>
</evidence>
<keyword evidence="2" id="KW-1185">Reference proteome</keyword>
<dbReference type="Pfam" id="PF07293">
    <property type="entry name" value="DUF1450"/>
    <property type="match status" value="1"/>
</dbReference>